<feature type="compositionally biased region" description="Polar residues" evidence="1">
    <location>
        <begin position="45"/>
        <end position="57"/>
    </location>
</feature>
<evidence type="ECO:0000313" key="2">
    <source>
        <dbReference type="EMBL" id="MEU8134745.1"/>
    </source>
</evidence>
<reference evidence="2 3" key="1">
    <citation type="submission" date="2024-06" db="EMBL/GenBank/DDBJ databases">
        <title>The Natural Products Discovery Center: Release of the First 8490 Sequenced Strains for Exploring Actinobacteria Biosynthetic Diversity.</title>
        <authorList>
            <person name="Kalkreuter E."/>
            <person name="Kautsar S.A."/>
            <person name="Yang D."/>
            <person name="Bader C.D."/>
            <person name="Teijaro C.N."/>
            <person name="Fluegel L."/>
            <person name="Davis C.M."/>
            <person name="Simpson J.R."/>
            <person name="Lauterbach L."/>
            <person name="Steele A.D."/>
            <person name="Gui C."/>
            <person name="Meng S."/>
            <person name="Li G."/>
            <person name="Viehrig K."/>
            <person name="Ye F."/>
            <person name="Su P."/>
            <person name="Kiefer A.F."/>
            <person name="Nichols A."/>
            <person name="Cepeda A.J."/>
            <person name="Yan W."/>
            <person name="Fan B."/>
            <person name="Jiang Y."/>
            <person name="Adhikari A."/>
            <person name="Zheng C.-J."/>
            <person name="Schuster L."/>
            <person name="Cowan T.M."/>
            <person name="Smanski M.J."/>
            <person name="Chevrette M.G."/>
            <person name="De Carvalho L.P.S."/>
            <person name="Shen B."/>
        </authorList>
    </citation>
    <scope>NUCLEOTIDE SEQUENCE [LARGE SCALE GENOMIC DNA]</scope>
    <source>
        <strain evidence="2 3">NPDC048946</strain>
    </source>
</reference>
<evidence type="ECO:0000256" key="1">
    <source>
        <dbReference type="SAM" id="MobiDB-lite"/>
    </source>
</evidence>
<dbReference type="RefSeq" id="WP_358353664.1">
    <property type="nucleotide sequence ID" value="NZ_JBEZFP010000031.1"/>
</dbReference>
<feature type="compositionally biased region" description="Basic and acidic residues" evidence="1">
    <location>
        <begin position="7"/>
        <end position="18"/>
    </location>
</feature>
<feature type="region of interest" description="Disordered" evidence="1">
    <location>
        <begin position="1"/>
        <end position="23"/>
    </location>
</feature>
<comment type="caution">
    <text evidence="2">The sequence shown here is derived from an EMBL/GenBank/DDBJ whole genome shotgun (WGS) entry which is preliminary data.</text>
</comment>
<proteinExistence type="predicted"/>
<gene>
    <name evidence="2" type="ORF">AB0C36_14670</name>
</gene>
<sequence length="112" mass="11970">MAHNRRDRAGCLRPKLSDITDQDTASFLPDKYKSAQAADLADRQFPQSQDQTAQNVAKRTDSGPLPPADAVKTQEITSVSQAQVSPNEQIAVATATIKGTAQDTSASASRRS</sequence>
<feature type="region of interest" description="Disordered" evidence="1">
    <location>
        <begin position="35"/>
        <end position="70"/>
    </location>
</feature>
<protein>
    <submittedName>
        <fullName evidence="2">Uncharacterized protein</fullName>
    </submittedName>
</protein>
<keyword evidence="3" id="KW-1185">Reference proteome</keyword>
<name>A0ABV3DG57_9ACTN</name>
<dbReference type="Proteomes" id="UP001551482">
    <property type="component" value="Unassembled WGS sequence"/>
</dbReference>
<organism evidence="2 3">
    <name type="scientific">Streptodolium elevatio</name>
    <dbReference type="NCBI Taxonomy" id="3157996"/>
    <lineage>
        <taxon>Bacteria</taxon>
        <taxon>Bacillati</taxon>
        <taxon>Actinomycetota</taxon>
        <taxon>Actinomycetes</taxon>
        <taxon>Kitasatosporales</taxon>
        <taxon>Streptomycetaceae</taxon>
        <taxon>Streptodolium</taxon>
    </lineage>
</organism>
<accession>A0ABV3DG57</accession>
<dbReference type="EMBL" id="JBEZFP010000031">
    <property type="protein sequence ID" value="MEU8134745.1"/>
    <property type="molecule type" value="Genomic_DNA"/>
</dbReference>
<evidence type="ECO:0000313" key="3">
    <source>
        <dbReference type="Proteomes" id="UP001551482"/>
    </source>
</evidence>